<keyword evidence="2" id="KW-0964">Secreted</keyword>
<dbReference type="Gene3D" id="2.60.120.40">
    <property type="match status" value="1"/>
</dbReference>
<feature type="domain" description="C1q" evidence="5">
    <location>
        <begin position="37"/>
        <end position="174"/>
    </location>
</feature>
<sequence length="174" mass="18695">MRSSLFLVAALVCGLVGAQPGELSGRVVRLEAQQDLMVKSRVAFSASLFDVSTVWQREGPHEADTPLIYRRVVTNVGNGYNPQTGVFTAPVKGLYYFTVTGVAGENGELHAGMKKGTENVMAIYQKAGTQAGASNSMVLALEPNEQISVHLWAGKTIVDQGRLSTFTGFLVFPM</sequence>
<evidence type="ECO:0000256" key="1">
    <source>
        <dbReference type="ARBA" id="ARBA00004613"/>
    </source>
</evidence>
<dbReference type="STRING" id="8078.ENSFHEP00000027496"/>
<keyword evidence="7" id="KW-1185">Reference proteome</keyword>
<dbReference type="Pfam" id="PF00386">
    <property type="entry name" value="C1q"/>
    <property type="match status" value="1"/>
</dbReference>
<dbReference type="InterPro" id="IPR001073">
    <property type="entry name" value="C1q_dom"/>
</dbReference>
<evidence type="ECO:0000256" key="4">
    <source>
        <dbReference type="SAM" id="SignalP"/>
    </source>
</evidence>
<dbReference type="GeneTree" id="ENSGT00950000183116"/>
<dbReference type="GO" id="GO:0005576">
    <property type="term" value="C:extracellular region"/>
    <property type="evidence" value="ECO:0007669"/>
    <property type="project" value="UniProtKB-SubCell"/>
</dbReference>
<evidence type="ECO:0000259" key="5">
    <source>
        <dbReference type="PROSITE" id="PS50871"/>
    </source>
</evidence>
<evidence type="ECO:0000313" key="6">
    <source>
        <dbReference type="Ensembl" id="ENSFHEP00000027496.1"/>
    </source>
</evidence>
<feature type="signal peptide" evidence="4">
    <location>
        <begin position="1"/>
        <end position="18"/>
    </location>
</feature>
<dbReference type="PRINTS" id="PR00007">
    <property type="entry name" value="COMPLEMNTC1Q"/>
</dbReference>
<organism evidence="6 7">
    <name type="scientific">Fundulus heteroclitus</name>
    <name type="common">Killifish</name>
    <name type="synonym">Mummichog</name>
    <dbReference type="NCBI Taxonomy" id="8078"/>
    <lineage>
        <taxon>Eukaryota</taxon>
        <taxon>Metazoa</taxon>
        <taxon>Chordata</taxon>
        <taxon>Craniata</taxon>
        <taxon>Vertebrata</taxon>
        <taxon>Euteleostomi</taxon>
        <taxon>Actinopterygii</taxon>
        <taxon>Neopterygii</taxon>
        <taxon>Teleostei</taxon>
        <taxon>Neoteleostei</taxon>
        <taxon>Acanthomorphata</taxon>
        <taxon>Ovalentaria</taxon>
        <taxon>Atherinomorphae</taxon>
        <taxon>Cyprinodontiformes</taxon>
        <taxon>Fundulidae</taxon>
        <taxon>Fundulus</taxon>
    </lineage>
</organism>
<name>A0A3Q2QJG3_FUNHE</name>
<dbReference type="InterPro" id="IPR050822">
    <property type="entry name" value="Cerebellin_Synaptic_Org"/>
</dbReference>
<feature type="chain" id="PRO_5018745927" evidence="4">
    <location>
        <begin position="19"/>
        <end position="174"/>
    </location>
</feature>
<accession>A0A3Q2QJG3</accession>
<evidence type="ECO:0000256" key="3">
    <source>
        <dbReference type="ARBA" id="ARBA00022729"/>
    </source>
</evidence>
<reference evidence="6" key="2">
    <citation type="submission" date="2025-09" db="UniProtKB">
        <authorList>
            <consortium name="Ensembl"/>
        </authorList>
    </citation>
    <scope>IDENTIFICATION</scope>
</reference>
<keyword evidence="3 4" id="KW-0732">Signal</keyword>
<dbReference type="AlphaFoldDB" id="A0A3Q2QJG3"/>
<evidence type="ECO:0000256" key="2">
    <source>
        <dbReference type="ARBA" id="ARBA00022525"/>
    </source>
</evidence>
<dbReference type="PANTHER" id="PTHR22923">
    <property type="entry name" value="CEREBELLIN-RELATED"/>
    <property type="match status" value="1"/>
</dbReference>
<dbReference type="PANTHER" id="PTHR22923:SF102">
    <property type="entry name" value="CEREBELLIN 13-RELATED"/>
    <property type="match status" value="1"/>
</dbReference>
<dbReference type="PROSITE" id="PS50871">
    <property type="entry name" value="C1Q"/>
    <property type="match status" value="1"/>
</dbReference>
<dbReference type="SUPFAM" id="SSF49842">
    <property type="entry name" value="TNF-like"/>
    <property type="match status" value="1"/>
</dbReference>
<dbReference type="Proteomes" id="UP000265000">
    <property type="component" value="Unplaced"/>
</dbReference>
<comment type="subcellular location">
    <subcellularLocation>
        <location evidence="1">Secreted</location>
    </subcellularLocation>
</comment>
<protein>
    <submittedName>
        <fullName evidence="6">Complement C1q-like protein 2</fullName>
    </submittedName>
</protein>
<reference evidence="6" key="1">
    <citation type="submission" date="2025-08" db="UniProtKB">
        <authorList>
            <consortium name="Ensembl"/>
        </authorList>
    </citation>
    <scope>IDENTIFICATION</scope>
</reference>
<evidence type="ECO:0000313" key="7">
    <source>
        <dbReference type="Proteomes" id="UP000265000"/>
    </source>
</evidence>
<dbReference type="InterPro" id="IPR008983">
    <property type="entry name" value="Tumour_necrosis_fac-like_dom"/>
</dbReference>
<proteinExistence type="predicted"/>
<dbReference type="SMART" id="SM00110">
    <property type="entry name" value="C1Q"/>
    <property type="match status" value="1"/>
</dbReference>
<dbReference type="Ensembl" id="ENSFHET00000016254.1">
    <property type="protein sequence ID" value="ENSFHEP00000027496.1"/>
    <property type="gene ID" value="ENSFHEG00000010990.1"/>
</dbReference>